<dbReference type="EMBL" id="LGHJ01000017">
    <property type="protein sequence ID" value="KPL74548.1"/>
    <property type="molecule type" value="Genomic_DNA"/>
</dbReference>
<name>A0A0P6XGV5_9CHLR</name>
<evidence type="ECO:0000256" key="1">
    <source>
        <dbReference type="SAM" id="Phobius"/>
    </source>
</evidence>
<comment type="caution">
    <text evidence="2">The sequence shown here is derived from an EMBL/GenBank/DDBJ whole genome shotgun (WGS) entry which is preliminary data.</text>
</comment>
<sequence length="112" mass="12213">MAGEIFGTLTLLLLLAFMCETLIEALFGRIVDHIPALQPYKWALIYFAVAAGIGGAFVYQFDLIYLAGRFVESPVEKTTFGVVITGIAIGMGAGYIHQMISTYFPSKNDVRG</sequence>
<gene>
    <name evidence="2" type="ORF">AC812_12190</name>
</gene>
<proteinExistence type="predicted"/>
<protein>
    <submittedName>
        <fullName evidence="2">Uncharacterized protein</fullName>
    </submittedName>
</protein>
<feature type="transmembrane region" description="Helical" evidence="1">
    <location>
        <begin position="79"/>
        <end position="100"/>
    </location>
</feature>
<accession>A0A0P6XGV5</accession>
<dbReference type="RefSeq" id="WP_061918854.1">
    <property type="nucleotide sequence ID" value="NZ_DF967971.1"/>
</dbReference>
<dbReference type="AlphaFoldDB" id="A0A0P6XGV5"/>
<keyword evidence="3" id="KW-1185">Reference proteome</keyword>
<dbReference type="STRING" id="360411.AC812_12190"/>
<evidence type="ECO:0000313" key="2">
    <source>
        <dbReference type="EMBL" id="KPL74548.1"/>
    </source>
</evidence>
<keyword evidence="1" id="KW-0812">Transmembrane</keyword>
<keyword evidence="1" id="KW-1133">Transmembrane helix</keyword>
<dbReference type="Gene3D" id="1.20.1250.20">
    <property type="entry name" value="MFS general substrate transporter like domains"/>
    <property type="match status" value="1"/>
</dbReference>
<keyword evidence="1" id="KW-0472">Membrane</keyword>
<reference evidence="2 3" key="1">
    <citation type="submission" date="2015-07" db="EMBL/GenBank/DDBJ databases">
        <title>Draft genome of Bellilinea caldifistulae DSM 17877.</title>
        <authorList>
            <person name="Hemp J."/>
            <person name="Ward L.M."/>
            <person name="Pace L.A."/>
            <person name="Fischer W.W."/>
        </authorList>
    </citation>
    <scope>NUCLEOTIDE SEQUENCE [LARGE SCALE GENOMIC DNA]</scope>
    <source>
        <strain evidence="2 3">GOMI-1</strain>
    </source>
</reference>
<dbReference type="InterPro" id="IPR036259">
    <property type="entry name" value="MFS_trans_sf"/>
</dbReference>
<feature type="transmembrane region" description="Helical" evidence="1">
    <location>
        <begin position="43"/>
        <end position="67"/>
    </location>
</feature>
<dbReference type="Proteomes" id="UP000050514">
    <property type="component" value="Unassembled WGS sequence"/>
</dbReference>
<organism evidence="2 3">
    <name type="scientific">Bellilinea caldifistulae</name>
    <dbReference type="NCBI Taxonomy" id="360411"/>
    <lineage>
        <taxon>Bacteria</taxon>
        <taxon>Bacillati</taxon>
        <taxon>Chloroflexota</taxon>
        <taxon>Anaerolineae</taxon>
        <taxon>Anaerolineales</taxon>
        <taxon>Anaerolineaceae</taxon>
        <taxon>Bellilinea</taxon>
    </lineage>
</organism>
<evidence type="ECO:0000313" key="3">
    <source>
        <dbReference type="Proteomes" id="UP000050514"/>
    </source>
</evidence>